<evidence type="ECO:0000259" key="7">
    <source>
        <dbReference type="PROSITE" id="PS50135"/>
    </source>
</evidence>
<dbReference type="Pfam" id="PF13236">
    <property type="entry name" value="CLU"/>
    <property type="match status" value="1"/>
</dbReference>
<feature type="repeat" description="RCC1" evidence="5">
    <location>
        <begin position="1668"/>
        <end position="1720"/>
    </location>
</feature>
<dbReference type="InterPro" id="IPR043136">
    <property type="entry name" value="B30.2/SPRY_sf"/>
</dbReference>
<dbReference type="GO" id="GO:0003729">
    <property type="term" value="F:mRNA binding"/>
    <property type="evidence" value="ECO:0007669"/>
    <property type="project" value="TreeGrafter"/>
</dbReference>
<keyword evidence="6" id="KW-0175">Coiled coil</keyword>
<dbReference type="PROSITE" id="PS51823">
    <property type="entry name" value="CLU"/>
    <property type="match status" value="1"/>
</dbReference>
<dbReference type="InterPro" id="IPR000433">
    <property type="entry name" value="Znf_ZZ"/>
</dbReference>
<dbReference type="eggNOG" id="KOG0941">
    <property type="taxonomic scope" value="Eukaryota"/>
</dbReference>
<evidence type="ECO:0000256" key="3">
    <source>
        <dbReference type="ARBA" id="ARBA00022833"/>
    </source>
</evidence>
<dbReference type="PROSITE" id="PS50012">
    <property type="entry name" value="RCC1_3"/>
    <property type="match status" value="2"/>
</dbReference>
<dbReference type="GO" id="GO:0048312">
    <property type="term" value="P:intracellular distribution of mitochondria"/>
    <property type="evidence" value="ECO:0007669"/>
    <property type="project" value="TreeGrafter"/>
</dbReference>
<keyword evidence="10" id="KW-1185">Reference proteome</keyword>
<dbReference type="eggNOG" id="KOG1280">
    <property type="taxonomic scope" value="Eukaryota"/>
</dbReference>
<evidence type="ECO:0000256" key="2">
    <source>
        <dbReference type="ARBA" id="ARBA00022771"/>
    </source>
</evidence>
<dbReference type="Gene3D" id="2.130.10.30">
    <property type="entry name" value="Regulator of chromosome condensation 1/beta-lactamase-inhibitor protein II"/>
    <property type="match status" value="1"/>
</dbReference>
<keyword evidence="2 4" id="KW-0863">Zinc-finger</keyword>
<evidence type="ECO:0000256" key="1">
    <source>
        <dbReference type="ARBA" id="ARBA00022723"/>
    </source>
</evidence>
<dbReference type="InterPro" id="IPR009091">
    <property type="entry name" value="RCC1/BLIP-II"/>
</dbReference>
<accession>A0A0L0DSU4</accession>
<evidence type="ECO:0000313" key="10">
    <source>
        <dbReference type="Proteomes" id="UP000054408"/>
    </source>
</evidence>
<dbReference type="SUPFAM" id="SSF57850">
    <property type="entry name" value="RING/U-box"/>
    <property type="match status" value="1"/>
</dbReference>
<protein>
    <submittedName>
        <fullName evidence="9">Uncharacterized protein</fullName>
    </submittedName>
</protein>
<sequence length="2189" mass="231021">MASRDWNAEFQTLLELPVATPHERLVRAARLYALTSTFAETAQAIARIIVDEAGLPQGAPRRILPATEAGGVAGGEKYVVASMFFKFATDSHGIYAGAQFAIAAAGLELEGLRAFLHLDMPDLHFPLMTILDYRGHRIIASSLLPIDGSASLIYGSDDGAITVHDDDPVFNTIMAAAAELLNLAPHPVGRAPPYTTICGPADIEGHRGSDGKYYLLDTARVFPPEEPSDTAVGMLIPPGPWREANASITTIEVLIASWNTEVLAILSPQASTAPSASVSMVVAGELVVCFTGAGAVNEVASALADGIIRGPAVVLVALRGSVLYRHLPANLVAGYTASPLSSDAFTGFGRADAAVYNANVRLATAHLRGSVLPEFVARLESASVLPVSGHQITQWMEDLGIPERYLGLVRISLKSEVVASLVLTHMVAIVTARALNTKMRQCLDPSPRAVIALAVTYLNTVLGSSEVSTFFWTSEIKVRLHISFGLYGSILSGSESDPKTSLVSRISKLALFDTVTRLTGVAFDPAVRSAAQSESRATSLTVRTEGLFRTKDLARYFAPVIDDAAPTAPPSEDASDALIARLRARHRLAVESLSASAPLALGSALDAALADNDAALAAQVLASVEAPGAPPLPLEVVVGAYYVNGVLELEAAHIEDADRHLSLALAALELGTVASQHPLGLLIFEALTVLNDATGNRVLAAAYSNQFCKLWSSFPLLGDRDDFTRHFRGRVYPLAYSVAAELGLFRPSDTDWSDDRVLKVRRQLGKPSNTVQVEQWRDAVSFASTATGIDLDARGLTTDVLARFPLEVAGHSSVLNALSTATHAGPHRLVPPPQLPASGECGVCSSTGRFLSTFCRHCMSAMSLIASRGVPIVHSRGFVMSGRLMALSPRFYGYGRDRIGPVGGAMLSIDMASTASSFYLEFTLLSTPHEFQIGLAPGNHGLFDPLGEVDASFGIDLIGGKLISPVAGLAGASSARLAACPLPVGTVIGIGFNAANERFVFSLDGEVEPAFDLDLAPLLAGDGQPHQVAFTTRGRGPPIWLALSGDARVPAGGLAAAGAATACGVTVDASVNANLMRVQTLPTALEMCDGCEAREPQPCVAVCGPCTRETLLNVAGSSLRPVLVRLAEIACDSLLCSQCERLIGQFRGVCASCPSTALCKACTVASLHDPTHVLYVEAPAKCGALLRHSNVRCDGCRITDLAGTRYKCRECADFDLCEACHAKGAGVESGSEHTSEHTFTAIPLPSVPPLQLAPSSLVWGLGPTVRSDEGGSSAYGKMTCMRCEEHIVGGAAFLACRTAISSLHSQYDNARTCHTVMCEACVSAEPDRMFFHMCSMSLPSNRDAFPGVRIGDRLSQLPHMPVLPDLGLETTTFAVTPLATSAASIECIRCELPIQTHVGFVTSISRPPLERCLCSNCFMDIANGERMSRSSSHRSDMTPALCLPRDLLRSTLITAVQGPLEYGAPALPSVENVVLPNPIVHEQTGVPTAVPLVWGEWFATGSSRSNLTTFKTPSLVAGLIGAPVVDVAAFDRGAVFVVGSENRPEVNSVYILGDNPVLLASCNVLYSHVPLPLVGLAGKGVVQVSVAPHGANDFDREWKQSVSVHATHALALTASGKVFSWGSGGMGRLGHGDDLPRSSPQLIKAIQKLRIVQVVAGYKASLARSATGEVFGWGSNEQCKLGAPRETKAFALPVALDILAPLVMTDMAIGCEACVFLSAGGNLYVLGRGSERPARINVTPATIETRFVAVSQNAAVSASGELYVFAHRSRRMVGVGVQRSRQFPTKVSLHTPGTPRGHPPQRVVAVASSDGAALVVTADGAVFGAGSTHIAVAIPHATSSLLFRQINVGLVPALRVAKASVAGNVAVLVATGRGPHEPVSALAIDDARLAEALAAENALSANRMLQLVSVTVTPPSGRGPPLVVLVLEHNHVHFYPITTTVRYWIEVWSMAGELMERKDLSSSRTALVSDRNGCNLRLKLDEGRYRVLYYHASKQIDAMPMLKAEIEFDVVDTTTREREAKAAAKAEAKAAREAARAEREAARRAADLERQRKREAKIAAEAKGVKASVESQVSETVANVREAQAAAYAQAAAQIAALAPAPAVAAGSDHPGALPPDHPLAFLDPDMPYAEKMVVAQAFSGALQAGMQASMAALMASTLEPEIKSKAAMALSTKMASEMQALFNIPFTM</sequence>
<dbReference type="InterPro" id="IPR000408">
    <property type="entry name" value="Reg_chr_condens"/>
</dbReference>
<gene>
    <name evidence="9" type="ORF">AMSG_11086</name>
</gene>
<dbReference type="OrthoDB" id="2152551at2759"/>
<dbReference type="Pfam" id="PF00415">
    <property type="entry name" value="RCC1"/>
    <property type="match status" value="1"/>
</dbReference>
<dbReference type="GeneID" id="25569151"/>
<keyword evidence="1" id="KW-0479">Metal-binding</keyword>
<dbReference type="InterPro" id="IPR025697">
    <property type="entry name" value="CLU_dom"/>
</dbReference>
<dbReference type="eggNOG" id="KOG1839">
    <property type="taxonomic scope" value="Eukaryota"/>
</dbReference>
<dbReference type="SMART" id="SM00291">
    <property type="entry name" value="ZnF_ZZ"/>
    <property type="match status" value="2"/>
</dbReference>
<dbReference type="PROSITE" id="PS50135">
    <property type="entry name" value="ZF_ZZ_2"/>
    <property type="match status" value="1"/>
</dbReference>
<evidence type="ECO:0000256" key="6">
    <source>
        <dbReference type="SAM" id="Coils"/>
    </source>
</evidence>
<dbReference type="Gene3D" id="2.60.120.920">
    <property type="match status" value="1"/>
</dbReference>
<dbReference type="PROSITE" id="PS01357">
    <property type="entry name" value="ZF_ZZ_1"/>
    <property type="match status" value="1"/>
</dbReference>
<keyword evidence="3" id="KW-0862">Zinc</keyword>
<name>A0A0L0DSU4_THETB</name>
<dbReference type="GO" id="GO:0008270">
    <property type="term" value="F:zinc ion binding"/>
    <property type="evidence" value="ECO:0007669"/>
    <property type="project" value="UniProtKB-KW"/>
</dbReference>
<dbReference type="Pfam" id="PF00569">
    <property type="entry name" value="ZZ"/>
    <property type="match status" value="1"/>
</dbReference>
<dbReference type="EMBL" id="GL349501">
    <property type="protein sequence ID" value="KNC55424.1"/>
    <property type="molecule type" value="Genomic_DNA"/>
</dbReference>
<dbReference type="RefSeq" id="XP_013752963.1">
    <property type="nucleotide sequence ID" value="XM_013897509.1"/>
</dbReference>
<feature type="domain" description="Clu" evidence="8">
    <location>
        <begin position="1"/>
        <end position="229"/>
    </location>
</feature>
<feature type="domain" description="ZZ-type" evidence="7">
    <location>
        <begin position="1188"/>
        <end position="1247"/>
    </location>
</feature>
<feature type="coiled-coil region" evidence="6">
    <location>
        <begin position="2020"/>
        <end position="2054"/>
    </location>
</feature>
<dbReference type="InterPro" id="IPR043145">
    <property type="entry name" value="Znf_ZZ_sf"/>
</dbReference>
<organism evidence="9 10">
    <name type="scientific">Thecamonas trahens ATCC 50062</name>
    <dbReference type="NCBI Taxonomy" id="461836"/>
    <lineage>
        <taxon>Eukaryota</taxon>
        <taxon>Apusozoa</taxon>
        <taxon>Apusomonadida</taxon>
        <taxon>Apusomonadidae</taxon>
        <taxon>Thecamonas</taxon>
    </lineage>
</organism>
<proteinExistence type="predicted"/>
<dbReference type="Gene3D" id="3.30.60.90">
    <property type="match status" value="1"/>
</dbReference>
<evidence type="ECO:0000256" key="5">
    <source>
        <dbReference type="PROSITE-ProRule" id="PRU00235"/>
    </source>
</evidence>
<dbReference type="GO" id="GO:0005737">
    <property type="term" value="C:cytoplasm"/>
    <property type="evidence" value="ECO:0007669"/>
    <property type="project" value="TreeGrafter"/>
</dbReference>
<feature type="repeat" description="RCC1" evidence="5">
    <location>
        <begin position="1616"/>
        <end position="1667"/>
    </location>
</feature>
<evidence type="ECO:0000313" key="9">
    <source>
        <dbReference type="EMBL" id="KNC55424.1"/>
    </source>
</evidence>
<evidence type="ECO:0000259" key="8">
    <source>
        <dbReference type="PROSITE" id="PS51823"/>
    </source>
</evidence>
<evidence type="ECO:0000256" key="4">
    <source>
        <dbReference type="PROSITE-ProRule" id="PRU00228"/>
    </source>
</evidence>
<dbReference type="PANTHER" id="PTHR12601:SF6">
    <property type="entry name" value="CLUSTERED MITOCHONDRIA PROTEIN HOMOLOG"/>
    <property type="match status" value="1"/>
</dbReference>
<dbReference type="PANTHER" id="PTHR12601">
    <property type="entry name" value="EUKARYOTIC TRANSLATION INITIATION FACTOR 3 SUBUNIT EIF-3"/>
    <property type="match status" value="1"/>
</dbReference>
<dbReference type="InterPro" id="IPR027523">
    <property type="entry name" value="CLU_prot"/>
</dbReference>
<dbReference type="Proteomes" id="UP000054408">
    <property type="component" value="Unassembled WGS sequence"/>
</dbReference>
<reference evidence="9 10" key="1">
    <citation type="submission" date="2010-05" db="EMBL/GenBank/DDBJ databases">
        <title>The Genome Sequence of Thecamonas trahens ATCC 50062.</title>
        <authorList>
            <consortium name="The Broad Institute Genome Sequencing Platform"/>
            <person name="Russ C."/>
            <person name="Cuomo C."/>
            <person name="Shea T."/>
            <person name="Young S.K."/>
            <person name="Zeng Q."/>
            <person name="Koehrsen M."/>
            <person name="Haas B."/>
            <person name="Borodovsky M."/>
            <person name="Guigo R."/>
            <person name="Alvarado L."/>
            <person name="Berlin A."/>
            <person name="Bochicchio J."/>
            <person name="Borenstein D."/>
            <person name="Chapman S."/>
            <person name="Chen Z."/>
            <person name="Freedman E."/>
            <person name="Gellesch M."/>
            <person name="Goldberg J."/>
            <person name="Griggs A."/>
            <person name="Gujja S."/>
            <person name="Heilman E."/>
            <person name="Heiman D."/>
            <person name="Hepburn T."/>
            <person name="Howarth C."/>
            <person name="Jen D."/>
            <person name="Larson L."/>
            <person name="Mehta T."/>
            <person name="Park D."/>
            <person name="Pearson M."/>
            <person name="Roberts A."/>
            <person name="Saif S."/>
            <person name="Shenoy N."/>
            <person name="Sisk P."/>
            <person name="Stolte C."/>
            <person name="Sykes S."/>
            <person name="Thomson T."/>
            <person name="Walk T."/>
            <person name="White J."/>
            <person name="Yandava C."/>
            <person name="Burger G."/>
            <person name="Gray M.W."/>
            <person name="Holland P.W.H."/>
            <person name="King N."/>
            <person name="Lang F.B.F."/>
            <person name="Roger A.J."/>
            <person name="Ruiz-Trillo I."/>
            <person name="Lander E."/>
            <person name="Nusbaum C."/>
        </authorList>
    </citation>
    <scope>NUCLEOTIDE SEQUENCE [LARGE SCALE GENOMIC DNA]</scope>
    <source>
        <strain evidence="9 10">ATCC 50062</strain>
    </source>
</reference>
<dbReference type="SUPFAM" id="SSF50985">
    <property type="entry name" value="RCC1/BLIP-II"/>
    <property type="match status" value="1"/>
</dbReference>
<dbReference type="CDD" id="cd02249">
    <property type="entry name" value="ZZ"/>
    <property type="match status" value="1"/>
</dbReference>